<dbReference type="GO" id="GO:0000724">
    <property type="term" value="P:double-strand break repair via homologous recombination"/>
    <property type="evidence" value="ECO:0007669"/>
    <property type="project" value="TreeGrafter"/>
</dbReference>
<keyword evidence="8 16" id="KW-0227">DNA damage</keyword>
<evidence type="ECO:0000256" key="15">
    <source>
        <dbReference type="PROSITE-ProRule" id="PRU00175"/>
    </source>
</evidence>
<dbReference type="InterPro" id="IPR013083">
    <property type="entry name" value="Znf_RING/FYVE/PHD"/>
</dbReference>
<dbReference type="EMBL" id="ML986588">
    <property type="protein sequence ID" value="KAF2268054.1"/>
    <property type="molecule type" value="Genomic_DNA"/>
</dbReference>
<keyword evidence="9 15" id="KW-0863">Zinc-finger</keyword>
<gene>
    <name evidence="19" type="ORF">CC78DRAFT_455871</name>
</gene>
<feature type="domain" description="RING-type" evidence="18">
    <location>
        <begin position="237"/>
        <end position="282"/>
    </location>
</feature>
<evidence type="ECO:0000256" key="8">
    <source>
        <dbReference type="ARBA" id="ARBA00022763"/>
    </source>
</evidence>
<dbReference type="InterPro" id="IPR011513">
    <property type="entry name" value="Nse1"/>
</dbReference>
<dbReference type="Gene3D" id="3.90.1150.220">
    <property type="match status" value="1"/>
</dbReference>
<keyword evidence="13 16" id="KW-0234">DNA repair</keyword>
<evidence type="ECO:0000313" key="19">
    <source>
        <dbReference type="EMBL" id="KAF2268054.1"/>
    </source>
</evidence>
<comment type="subcellular location">
    <subcellularLocation>
        <location evidence="2 16">Nucleus</location>
    </subcellularLocation>
</comment>
<evidence type="ECO:0000256" key="9">
    <source>
        <dbReference type="ARBA" id="ARBA00022771"/>
    </source>
</evidence>
<comment type="catalytic activity">
    <reaction evidence="1 16">
        <text>S-ubiquitinyl-[E2 ubiquitin-conjugating enzyme]-L-cysteine + [acceptor protein]-L-lysine = [E2 ubiquitin-conjugating enzyme]-L-cysteine + N(6)-ubiquitinyl-[acceptor protein]-L-lysine.</text>
        <dbReference type="EC" id="2.3.2.27"/>
    </reaction>
</comment>
<keyword evidence="20" id="KW-1185">Reference proteome</keyword>
<comment type="caution">
    <text evidence="19">The sequence shown here is derived from an EMBL/GenBank/DDBJ whole genome shotgun (WGS) entry which is preliminary data.</text>
</comment>
<evidence type="ECO:0000256" key="11">
    <source>
        <dbReference type="ARBA" id="ARBA00022833"/>
    </source>
</evidence>
<dbReference type="SUPFAM" id="SSF57850">
    <property type="entry name" value="RING/U-box"/>
    <property type="match status" value="1"/>
</dbReference>
<dbReference type="Gene3D" id="3.30.40.10">
    <property type="entry name" value="Zinc/RING finger domain, C3HC4 (zinc finger)"/>
    <property type="match status" value="1"/>
</dbReference>
<dbReference type="GO" id="GO:0061630">
    <property type="term" value="F:ubiquitin protein ligase activity"/>
    <property type="evidence" value="ECO:0007669"/>
    <property type="project" value="UniProtKB-EC"/>
</dbReference>
<evidence type="ECO:0000256" key="12">
    <source>
        <dbReference type="ARBA" id="ARBA00023172"/>
    </source>
</evidence>
<accession>A0A9P4KJA7</accession>
<evidence type="ECO:0000256" key="4">
    <source>
        <dbReference type="ARBA" id="ARBA00012483"/>
    </source>
</evidence>
<evidence type="ECO:0000256" key="6">
    <source>
        <dbReference type="ARBA" id="ARBA00022679"/>
    </source>
</evidence>
<dbReference type="Proteomes" id="UP000800093">
    <property type="component" value="Unassembled WGS sequence"/>
</dbReference>
<evidence type="ECO:0000256" key="5">
    <source>
        <dbReference type="ARBA" id="ARBA00019422"/>
    </source>
</evidence>
<dbReference type="GO" id="GO:0030915">
    <property type="term" value="C:Smc5-Smc6 complex"/>
    <property type="evidence" value="ECO:0007669"/>
    <property type="project" value="UniProtKB-UniRule"/>
</dbReference>
<evidence type="ECO:0000256" key="3">
    <source>
        <dbReference type="ARBA" id="ARBA00010258"/>
    </source>
</evidence>
<comment type="function">
    <text evidence="16">Acts in a DNA repair pathway for removal of UV-induced DNA damage that is distinct from classical nucleotide excision repair and in repair of ionizing radiation damage. Functions in homologous recombination repair of DNA double strand breaks and in recovery of stalled replication forks.</text>
</comment>
<evidence type="ECO:0000256" key="13">
    <source>
        <dbReference type="ARBA" id="ARBA00023204"/>
    </source>
</evidence>
<dbReference type="InterPro" id="IPR001841">
    <property type="entry name" value="Znf_RING"/>
</dbReference>
<keyword evidence="7 16" id="KW-0479">Metal-binding</keyword>
<dbReference type="Pfam" id="PF08746">
    <property type="entry name" value="zf-RING-like"/>
    <property type="match status" value="1"/>
</dbReference>
<keyword evidence="14 16" id="KW-0539">Nucleus</keyword>
<keyword evidence="11 16" id="KW-0862">Zinc</keyword>
<sequence length="320" mass="36008">MYNNSHRAFLQAFLARSVMTVDEIKPTLAAVMSAQNPERPMLEGDITTPDISSIIQSINVRLAPLDYEIRSTRSQINRELIYALVNTTSDALTQLATTFSPDEIAYIKSLLDCMFETNNTRSREIMAVRGMQASQLGRVNARPRQSQVLQSQTDAEDGETSQVQVRTKDITGPESGALLGTLVEQQFFTKTVVGQKEYYTLAPRALLELRAYLKETYNEPADPDDPDSVEVVRIRDCEACREIVTVGQRCSNRDCGCRFHDHCTAQFFTGRGVEERRCPICKNAWTGDFFVGIRADMVGQKRKMGGRSFGEFMRDGENDE</sequence>
<dbReference type="InterPro" id="IPR036388">
    <property type="entry name" value="WH-like_DNA-bd_sf"/>
</dbReference>
<reference evidence="20" key="1">
    <citation type="journal article" date="2020" name="Stud. Mycol.">
        <title>101 Dothideomycetes genomes: A test case for predicting lifestyles and emergence of pathogens.</title>
        <authorList>
            <person name="Haridas S."/>
            <person name="Albert R."/>
            <person name="Binder M."/>
            <person name="Bloem J."/>
            <person name="LaButti K."/>
            <person name="Salamov A."/>
            <person name="Andreopoulos B."/>
            <person name="Baker S."/>
            <person name="Barry K."/>
            <person name="Bills G."/>
            <person name="Bluhm B."/>
            <person name="Cannon C."/>
            <person name="Castanera R."/>
            <person name="Culley D."/>
            <person name="Daum C."/>
            <person name="Ezra D."/>
            <person name="Gonzalez J."/>
            <person name="Henrissat B."/>
            <person name="Kuo A."/>
            <person name="Liang C."/>
            <person name="Lipzen A."/>
            <person name="Lutzoni F."/>
            <person name="Magnuson J."/>
            <person name="Mondo S."/>
            <person name="Nolan M."/>
            <person name="Ohm R."/>
            <person name="Pangilinan J."/>
            <person name="Park H.-J."/>
            <person name="Ramirez L."/>
            <person name="Alfaro M."/>
            <person name="Sun H."/>
            <person name="Tritt A."/>
            <person name="Yoshinaga Y."/>
            <person name="Zwiers L.-H."/>
            <person name="Turgeon B."/>
            <person name="Goodwin S."/>
            <person name="Spatafora J."/>
            <person name="Crous P."/>
            <person name="Grigoriev I."/>
        </authorList>
    </citation>
    <scope>NUCLEOTIDE SEQUENCE [LARGE SCALE GENOMIC DNA]</scope>
    <source>
        <strain evidence="20">CBS 304.66</strain>
    </source>
</reference>
<feature type="region of interest" description="Disordered" evidence="17">
    <location>
        <begin position="137"/>
        <end position="164"/>
    </location>
</feature>
<evidence type="ECO:0000256" key="2">
    <source>
        <dbReference type="ARBA" id="ARBA00004123"/>
    </source>
</evidence>
<organism evidence="19 20">
    <name type="scientific">Lojkania enalia</name>
    <dbReference type="NCBI Taxonomy" id="147567"/>
    <lineage>
        <taxon>Eukaryota</taxon>
        <taxon>Fungi</taxon>
        <taxon>Dikarya</taxon>
        <taxon>Ascomycota</taxon>
        <taxon>Pezizomycotina</taxon>
        <taxon>Dothideomycetes</taxon>
        <taxon>Pleosporomycetidae</taxon>
        <taxon>Pleosporales</taxon>
        <taxon>Pleosporales incertae sedis</taxon>
        <taxon>Lojkania</taxon>
    </lineage>
</organism>
<dbReference type="GO" id="GO:0005634">
    <property type="term" value="C:nucleus"/>
    <property type="evidence" value="ECO:0007669"/>
    <property type="project" value="UniProtKB-SubCell"/>
</dbReference>
<dbReference type="OrthoDB" id="185455at2759"/>
<keyword evidence="10 16" id="KW-0833">Ubl conjugation pathway</keyword>
<dbReference type="PROSITE" id="PS50089">
    <property type="entry name" value="ZF_RING_2"/>
    <property type="match status" value="1"/>
</dbReference>
<comment type="similarity">
    <text evidence="3 16">Belongs to the NSE1 family.</text>
</comment>
<feature type="compositionally biased region" description="Polar residues" evidence="17">
    <location>
        <begin position="137"/>
        <end position="153"/>
    </location>
</feature>
<evidence type="ECO:0000256" key="10">
    <source>
        <dbReference type="ARBA" id="ARBA00022786"/>
    </source>
</evidence>
<name>A0A9P4KJA7_9PLEO</name>
<dbReference type="Gene3D" id="1.10.10.10">
    <property type="entry name" value="Winged helix-like DNA-binding domain superfamily/Winged helix DNA-binding domain"/>
    <property type="match status" value="1"/>
</dbReference>
<dbReference type="CDD" id="cd16493">
    <property type="entry name" value="RING-CH-C4HC3_NSE1"/>
    <property type="match status" value="1"/>
</dbReference>
<comment type="subunit">
    <text evidence="16">Component of the Smc5-Smc6 complex.</text>
</comment>
<dbReference type="Pfam" id="PF07574">
    <property type="entry name" value="SMC_Nse1"/>
    <property type="match status" value="1"/>
</dbReference>
<evidence type="ECO:0000256" key="1">
    <source>
        <dbReference type="ARBA" id="ARBA00000900"/>
    </source>
</evidence>
<keyword evidence="12 16" id="KW-0233">DNA recombination</keyword>
<evidence type="ECO:0000256" key="7">
    <source>
        <dbReference type="ARBA" id="ARBA00022723"/>
    </source>
</evidence>
<dbReference type="EC" id="2.3.2.27" evidence="4 16"/>
<dbReference type="PANTHER" id="PTHR20973">
    <property type="entry name" value="NON-SMC ELEMENT 1-RELATED"/>
    <property type="match status" value="1"/>
</dbReference>
<proteinExistence type="inferred from homology"/>
<evidence type="ECO:0000256" key="16">
    <source>
        <dbReference type="RuleBase" id="RU368018"/>
    </source>
</evidence>
<evidence type="ECO:0000313" key="20">
    <source>
        <dbReference type="Proteomes" id="UP000800093"/>
    </source>
</evidence>
<protein>
    <recommendedName>
        <fullName evidence="5 16">Non-structural maintenance of chromosomes element 1 homolog</fullName>
        <ecNumber evidence="4 16">2.3.2.27</ecNumber>
    </recommendedName>
</protein>
<keyword evidence="6 16" id="KW-0808">Transferase</keyword>
<dbReference type="GO" id="GO:0008270">
    <property type="term" value="F:zinc ion binding"/>
    <property type="evidence" value="ECO:0007669"/>
    <property type="project" value="UniProtKB-KW"/>
</dbReference>
<evidence type="ECO:0000256" key="14">
    <source>
        <dbReference type="ARBA" id="ARBA00023242"/>
    </source>
</evidence>
<dbReference type="InterPro" id="IPR014857">
    <property type="entry name" value="Nse1_RING_C4HC3-type"/>
</dbReference>
<dbReference type="AlphaFoldDB" id="A0A9P4KJA7"/>
<evidence type="ECO:0000256" key="17">
    <source>
        <dbReference type="SAM" id="MobiDB-lite"/>
    </source>
</evidence>
<dbReference type="PANTHER" id="PTHR20973:SF0">
    <property type="entry name" value="NON-STRUCTURAL MAINTENANCE OF CHROMOSOMES ELEMENT 1 HOMOLOG"/>
    <property type="match status" value="1"/>
</dbReference>
<evidence type="ECO:0000259" key="18">
    <source>
        <dbReference type="PROSITE" id="PS50089"/>
    </source>
</evidence>